<name>A0ACC1K4C3_9FUNG</name>
<proteinExistence type="predicted"/>
<evidence type="ECO:0000313" key="1">
    <source>
        <dbReference type="EMBL" id="KAJ2773327.1"/>
    </source>
</evidence>
<keyword evidence="2" id="KW-1185">Reference proteome</keyword>
<reference evidence="1" key="1">
    <citation type="submission" date="2022-07" db="EMBL/GenBank/DDBJ databases">
        <title>Phylogenomic reconstructions and comparative analyses of Kickxellomycotina fungi.</title>
        <authorList>
            <person name="Reynolds N.K."/>
            <person name="Stajich J.E."/>
            <person name="Barry K."/>
            <person name="Grigoriev I.V."/>
            <person name="Crous P."/>
            <person name="Smith M.E."/>
        </authorList>
    </citation>
    <scope>NUCLEOTIDE SEQUENCE</scope>
    <source>
        <strain evidence="1">CBS 109366</strain>
    </source>
</reference>
<evidence type="ECO:0000313" key="2">
    <source>
        <dbReference type="Proteomes" id="UP001140234"/>
    </source>
</evidence>
<comment type="caution">
    <text evidence="1">The sequence shown here is derived from an EMBL/GenBank/DDBJ whole genome shotgun (WGS) entry which is preliminary data.</text>
</comment>
<sequence>MAKRSGERGAAGAANQKRVRRYQHMRDGFKNPQKAFEISPGMKGFFATCTRGREKKSAAETIDLLESYAAQLYPGLEDEIAAEDGDEAAAPAAASGDIEAEIAREVAEMKATSKPRLFRYLQTTIECLIYIKCHRRIDPERLVQFIFADLAKTRQRKTRFTGRLIPAKVTTTSKLDAIVSGAKTVAAELLADDAEPSTFALVVNIRYCDDLKRDDVIPAVAAPLDAKHKVDLKNAKYTLVIEVFKSMATIGLVQGYNTLRRLNLQTLFDEPAVPAAAPAPDAATPGSND</sequence>
<protein>
    <submittedName>
        <fullName evidence="1">Uncharacterized protein</fullName>
    </submittedName>
</protein>
<dbReference type="EMBL" id="JANBUJ010000239">
    <property type="protein sequence ID" value="KAJ2773327.1"/>
    <property type="molecule type" value="Genomic_DNA"/>
</dbReference>
<gene>
    <name evidence="1" type="ORF">IWQ57_001348</name>
</gene>
<dbReference type="Proteomes" id="UP001140234">
    <property type="component" value="Unassembled WGS sequence"/>
</dbReference>
<accession>A0ACC1K4C3</accession>
<organism evidence="1 2">
    <name type="scientific">Coemansia nantahalensis</name>
    <dbReference type="NCBI Taxonomy" id="2789366"/>
    <lineage>
        <taxon>Eukaryota</taxon>
        <taxon>Fungi</taxon>
        <taxon>Fungi incertae sedis</taxon>
        <taxon>Zoopagomycota</taxon>
        <taxon>Kickxellomycotina</taxon>
        <taxon>Kickxellomycetes</taxon>
        <taxon>Kickxellales</taxon>
        <taxon>Kickxellaceae</taxon>
        <taxon>Coemansia</taxon>
    </lineage>
</organism>